<evidence type="ECO:0000313" key="2">
    <source>
        <dbReference type="Proteomes" id="UP000828390"/>
    </source>
</evidence>
<reference evidence="1" key="2">
    <citation type="submission" date="2020-11" db="EMBL/GenBank/DDBJ databases">
        <authorList>
            <person name="McCartney M.A."/>
            <person name="Auch B."/>
            <person name="Kono T."/>
            <person name="Mallez S."/>
            <person name="Becker A."/>
            <person name="Gohl D.M."/>
            <person name="Silverstein K.A.T."/>
            <person name="Koren S."/>
            <person name="Bechman K.B."/>
            <person name="Herman A."/>
            <person name="Abrahante J.E."/>
            <person name="Garbe J."/>
        </authorList>
    </citation>
    <scope>NUCLEOTIDE SEQUENCE</scope>
    <source>
        <strain evidence="1">Duluth1</strain>
        <tissue evidence="1">Whole animal</tissue>
    </source>
</reference>
<name>A0A9D4IQF0_DREPO</name>
<accession>A0A9D4IQF0</accession>
<organism evidence="1 2">
    <name type="scientific">Dreissena polymorpha</name>
    <name type="common">Zebra mussel</name>
    <name type="synonym">Mytilus polymorpha</name>
    <dbReference type="NCBI Taxonomy" id="45954"/>
    <lineage>
        <taxon>Eukaryota</taxon>
        <taxon>Metazoa</taxon>
        <taxon>Spiralia</taxon>
        <taxon>Lophotrochozoa</taxon>
        <taxon>Mollusca</taxon>
        <taxon>Bivalvia</taxon>
        <taxon>Autobranchia</taxon>
        <taxon>Heteroconchia</taxon>
        <taxon>Euheterodonta</taxon>
        <taxon>Imparidentia</taxon>
        <taxon>Neoheterodontei</taxon>
        <taxon>Myida</taxon>
        <taxon>Dreissenoidea</taxon>
        <taxon>Dreissenidae</taxon>
        <taxon>Dreissena</taxon>
    </lineage>
</organism>
<dbReference type="EMBL" id="JAIWYP010000008">
    <property type="protein sequence ID" value="KAH3780078.1"/>
    <property type="molecule type" value="Genomic_DNA"/>
</dbReference>
<evidence type="ECO:0000313" key="1">
    <source>
        <dbReference type="EMBL" id="KAH3780078.1"/>
    </source>
</evidence>
<keyword evidence="2" id="KW-1185">Reference proteome</keyword>
<gene>
    <name evidence="1" type="ORF">DPMN_157888</name>
</gene>
<dbReference type="Proteomes" id="UP000828390">
    <property type="component" value="Unassembled WGS sequence"/>
</dbReference>
<sequence length="84" mass="9579">MSGLEYCKAACRSELFPSLLQLTFIKRRFFLSETQWRDEVFVFDVLEEDRCLGALEVLCISAGLLTCSGLNTEVEENESIVDFC</sequence>
<comment type="caution">
    <text evidence="1">The sequence shown here is derived from an EMBL/GenBank/DDBJ whole genome shotgun (WGS) entry which is preliminary data.</text>
</comment>
<protein>
    <submittedName>
        <fullName evidence="1">Uncharacterized protein</fullName>
    </submittedName>
</protein>
<reference evidence="1" key="1">
    <citation type="journal article" date="2019" name="bioRxiv">
        <title>The Genome of the Zebra Mussel, Dreissena polymorpha: A Resource for Invasive Species Research.</title>
        <authorList>
            <person name="McCartney M.A."/>
            <person name="Auch B."/>
            <person name="Kono T."/>
            <person name="Mallez S."/>
            <person name="Zhang Y."/>
            <person name="Obille A."/>
            <person name="Becker A."/>
            <person name="Abrahante J.E."/>
            <person name="Garbe J."/>
            <person name="Badalamenti J.P."/>
            <person name="Herman A."/>
            <person name="Mangelson H."/>
            <person name="Liachko I."/>
            <person name="Sullivan S."/>
            <person name="Sone E.D."/>
            <person name="Koren S."/>
            <person name="Silverstein K.A.T."/>
            <person name="Beckman K.B."/>
            <person name="Gohl D.M."/>
        </authorList>
    </citation>
    <scope>NUCLEOTIDE SEQUENCE</scope>
    <source>
        <strain evidence="1">Duluth1</strain>
        <tissue evidence="1">Whole animal</tissue>
    </source>
</reference>
<dbReference type="AlphaFoldDB" id="A0A9D4IQF0"/>
<proteinExistence type="predicted"/>